<reference evidence="2" key="1">
    <citation type="submission" date="2016-11" db="UniProtKB">
        <authorList>
            <consortium name="WormBaseParasite"/>
        </authorList>
    </citation>
    <scope>IDENTIFICATION</scope>
    <source>
        <strain evidence="2">KR3021</strain>
    </source>
</reference>
<evidence type="ECO:0000313" key="1">
    <source>
        <dbReference type="Proteomes" id="UP000095286"/>
    </source>
</evidence>
<dbReference type="Proteomes" id="UP000095286">
    <property type="component" value="Unplaced"/>
</dbReference>
<proteinExistence type="predicted"/>
<organism evidence="1 2">
    <name type="scientific">Rhabditophanes sp. KR3021</name>
    <dbReference type="NCBI Taxonomy" id="114890"/>
    <lineage>
        <taxon>Eukaryota</taxon>
        <taxon>Metazoa</taxon>
        <taxon>Ecdysozoa</taxon>
        <taxon>Nematoda</taxon>
        <taxon>Chromadorea</taxon>
        <taxon>Rhabditida</taxon>
        <taxon>Tylenchina</taxon>
        <taxon>Panagrolaimomorpha</taxon>
        <taxon>Strongyloidoidea</taxon>
        <taxon>Alloionematidae</taxon>
        <taxon>Rhabditophanes</taxon>
    </lineage>
</organism>
<sequence>MKSKGVKNALICRTDKIYLLSNFVFLLIQNTILSYPLWEKIDDKVNKLEANYLRNTDFEFDKLIEENKNETVVAHNDIWANNLLFNKNDDGTVGNEPTIIDWQDFTEGAITLDLSSILLNCVESDLRHHIEQKYLPEYYERLKAACEDNKVKFDMTFEKFQRNYDCSFLNQTMYSMMDLGLLFNGNNIPRESGNEYWDKKKYKLGLNIYAFLCDSIEKAQRINSKWLD</sequence>
<name>A0AC35TH22_9BILA</name>
<protein>
    <submittedName>
        <fullName evidence="2">CHK domain-containing protein</fullName>
    </submittedName>
</protein>
<evidence type="ECO:0000313" key="2">
    <source>
        <dbReference type="WBParaSite" id="RSKR_0000045333.1"/>
    </source>
</evidence>
<dbReference type="WBParaSite" id="RSKR_0000045333.1">
    <property type="protein sequence ID" value="RSKR_0000045333.1"/>
    <property type="gene ID" value="RSKR_0000045333"/>
</dbReference>
<accession>A0AC35TH22</accession>